<evidence type="ECO:0000259" key="1">
    <source>
        <dbReference type="Pfam" id="PF06877"/>
    </source>
</evidence>
<name>A0ABV1SKA1_9RHOB</name>
<protein>
    <submittedName>
        <fullName evidence="2">Ribonuclease E inhibitor RraB</fullName>
    </submittedName>
</protein>
<reference evidence="2 3" key="1">
    <citation type="submission" date="2024-06" db="EMBL/GenBank/DDBJ databases">
        <title>Thioclava kandeliae sp. nov. from a rhizosphere soil sample of Kandelia candel in a mangrove.</title>
        <authorList>
            <person name="Mu T."/>
        </authorList>
    </citation>
    <scope>NUCLEOTIDE SEQUENCE [LARGE SCALE GENOMIC DNA]</scope>
    <source>
        <strain evidence="2 3">CPCC 100088</strain>
    </source>
</reference>
<proteinExistence type="predicted"/>
<sequence length="111" mass="12223">MMDMKDQKAETFQIFAEIAKMDAVPEQGVVAFQFVMDDAGANWDELSDAAEGLGYTVEFYEAQDDEDEAVAEITTPVIALNAESLWTHEEQLTLLASIHGFAPDGWAFSGK</sequence>
<accession>A0ABV1SKA1</accession>
<dbReference type="SUPFAM" id="SSF89946">
    <property type="entry name" value="Hypothetical protein VC0424"/>
    <property type="match status" value="1"/>
</dbReference>
<keyword evidence="3" id="KW-1185">Reference proteome</keyword>
<evidence type="ECO:0000313" key="2">
    <source>
        <dbReference type="EMBL" id="MER5173310.1"/>
    </source>
</evidence>
<dbReference type="Proteomes" id="UP001438953">
    <property type="component" value="Unassembled WGS sequence"/>
</dbReference>
<feature type="domain" description="Regulator of ribonuclease activity B" evidence="1">
    <location>
        <begin position="10"/>
        <end position="106"/>
    </location>
</feature>
<organism evidence="2 3">
    <name type="scientific">Thioclava kandeliae</name>
    <dbReference type="NCBI Taxonomy" id="3070818"/>
    <lineage>
        <taxon>Bacteria</taxon>
        <taxon>Pseudomonadati</taxon>
        <taxon>Pseudomonadota</taxon>
        <taxon>Alphaproteobacteria</taxon>
        <taxon>Rhodobacterales</taxon>
        <taxon>Paracoccaceae</taxon>
        <taxon>Thioclava</taxon>
    </lineage>
</organism>
<dbReference type="EMBL" id="JAYWLC010000017">
    <property type="protein sequence ID" value="MER5173310.1"/>
    <property type="molecule type" value="Genomic_DNA"/>
</dbReference>
<dbReference type="Pfam" id="PF06877">
    <property type="entry name" value="RraB"/>
    <property type="match status" value="1"/>
</dbReference>
<comment type="caution">
    <text evidence="2">The sequence shown here is derived from an EMBL/GenBank/DDBJ whole genome shotgun (WGS) entry which is preliminary data.</text>
</comment>
<gene>
    <name evidence="2" type="ORF">VSX56_16195</name>
</gene>
<dbReference type="InterPro" id="IPR009671">
    <property type="entry name" value="RraB_dom"/>
</dbReference>
<evidence type="ECO:0000313" key="3">
    <source>
        <dbReference type="Proteomes" id="UP001438953"/>
    </source>
</evidence>
<dbReference type="InterPro" id="IPR036701">
    <property type="entry name" value="RraB-like_sf"/>
</dbReference>
<dbReference type="RefSeq" id="WP_350938616.1">
    <property type="nucleotide sequence ID" value="NZ_JAYWLC010000017.1"/>
</dbReference>